<dbReference type="PANTHER" id="PTHR48478:SF1">
    <property type="entry name" value="LECTIN-LIKE"/>
    <property type="match status" value="1"/>
</dbReference>
<dbReference type="AlphaFoldDB" id="A0A8X8VZF0"/>
<reference evidence="2" key="2">
    <citation type="submission" date="2020-08" db="EMBL/GenBank/DDBJ databases">
        <title>Plant Genome Project.</title>
        <authorList>
            <person name="Zhang R.-G."/>
        </authorList>
    </citation>
    <scope>NUCLEOTIDE SEQUENCE</scope>
    <source>
        <strain evidence="2">Huo1</strain>
        <tissue evidence="2">Leaf</tissue>
    </source>
</reference>
<dbReference type="OrthoDB" id="2107747at2759"/>
<feature type="region of interest" description="Disordered" evidence="1">
    <location>
        <begin position="1"/>
        <end position="27"/>
    </location>
</feature>
<evidence type="ECO:0000313" key="2">
    <source>
        <dbReference type="EMBL" id="KAG6385225.1"/>
    </source>
</evidence>
<dbReference type="Proteomes" id="UP000298416">
    <property type="component" value="Unassembled WGS sequence"/>
</dbReference>
<comment type="caution">
    <text evidence="2">The sequence shown here is derived from an EMBL/GenBank/DDBJ whole genome shotgun (WGS) entry which is preliminary data.</text>
</comment>
<dbReference type="GO" id="GO:0030246">
    <property type="term" value="F:carbohydrate binding"/>
    <property type="evidence" value="ECO:0007669"/>
    <property type="project" value="InterPro"/>
</dbReference>
<organism evidence="2">
    <name type="scientific">Salvia splendens</name>
    <name type="common">Scarlet sage</name>
    <dbReference type="NCBI Taxonomy" id="180675"/>
    <lineage>
        <taxon>Eukaryota</taxon>
        <taxon>Viridiplantae</taxon>
        <taxon>Streptophyta</taxon>
        <taxon>Embryophyta</taxon>
        <taxon>Tracheophyta</taxon>
        <taxon>Spermatophyta</taxon>
        <taxon>Magnoliopsida</taxon>
        <taxon>eudicotyledons</taxon>
        <taxon>Gunneridae</taxon>
        <taxon>Pentapetalae</taxon>
        <taxon>asterids</taxon>
        <taxon>lamiids</taxon>
        <taxon>Lamiales</taxon>
        <taxon>Lamiaceae</taxon>
        <taxon>Nepetoideae</taxon>
        <taxon>Mentheae</taxon>
        <taxon>Salviinae</taxon>
        <taxon>Salvia</taxon>
        <taxon>Salvia subgen. Calosphace</taxon>
        <taxon>core Calosphace</taxon>
    </lineage>
</organism>
<evidence type="ECO:0000313" key="3">
    <source>
        <dbReference type="Proteomes" id="UP000298416"/>
    </source>
</evidence>
<dbReference type="InterPro" id="IPR052147">
    <property type="entry name" value="PP2-like/Lectin"/>
</dbReference>
<evidence type="ECO:0000256" key="1">
    <source>
        <dbReference type="SAM" id="MobiDB-lite"/>
    </source>
</evidence>
<name>A0A8X8VZF0_SALSN</name>
<evidence type="ECO:0008006" key="4">
    <source>
        <dbReference type="Google" id="ProtNLM"/>
    </source>
</evidence>
<protein>
    <recommendedName>
        <fullName evidence="4">Phloem protein 2-like</fullName>
    </recommendedName>
</protein>
<dbReference type="Pfam" id="PF14299">
    <property type="entry name" value="PP2"/>
    <property type="match status" value="1"/>
</dbReference>
<gene>
    <name evidence="2" type="ORF">SASPL_154053</name>
</gene>
<accession>A0A8X8VZF0</accession>
<reference evidence="2" key="1">
    <citation type="submission" date="2018-01" db="EMBL/GenBank/DDBJ databases">
        <authorList>
            <person name="Mao J.F."/>
        </authorList>
    </citation>
    <scope>NUCLEOTIDE SEQUENCE</scope>
    <source>
        <strain evidence="2">Huo1</strain>
        <tissue evidence="2">Leaf</tissue>
    </source>
</reference>
<sequence>MDDQPVGNVHSNPHLTGDPSKVKGPDSDGSFSIPVRALNITWGNDSRYWELVKLCETEIKLAGFEEGAELQQVNWLQVTGKFELVTFNIEPKLYKVYCMMKFNEDSFGWSHAPIKFKVKLEGGSESEVKVNLQKYREKPMMWHKVYAGEFNVVGDGSSMTAEVGMFEVETDWWKGGAILGGVRIEPDL</sequence>
<dbReference type="InterPro" id="IPR025886">
    <property type="entry name" value="PP2-like"/>
</dbReference>
<dbReference type="PANTHER" id="PTHR48478">
    <property type="entry name" value="LECTIN-LIKE"/>
    <property type="match status" value="1"/>
</dbReference>
<dbReference type="EMBL" id="PNBA02000022">
    <property type="protein sequence ID" value="KAG6385225.1"/>
    <property type="molecule type" value="Genomic_DNA"/>
</dbReference>
<keyword evidence="3" id="KW-1185">Reference proteome</keyword>
<proteinExistence type="predicted"/>